<dbReference type="CDD" id="cd12148">
    <property type="entry name" value="fungal_TF_MHR"/>
    <property type="match status" value="1"/>
</dbReference>
<dbReference type="PANTHER" id="PTHR31001:SF90">
    <property type="entry name" value="CENTROMERE DNA-BINDING PROTEIN COMPLEX CBF3 SUBUNIT B"/>
    <property type="match status" value="1"/>
</dbReference>
<dbReference type="CDD" id="cd00067">
    <property type="entry name" value="GAL4"/>
    <property type="match status" value="1"/>
</dbReference>
<dbReference type="InterPro" id="IPR036864">
    <property type="entry name" value="Zn2-C6_fun-type_DNA-bd_sf"/>
</dbReference>
<evidence type="ECO:0000259" key="8">
    <source>
        <dbReference type="PROSITE" id="PS50048"/>
    </source>
</evidence>
<accession>A0AAN8IBX1</accession>
<keyword evidence="10" id="KW-1185">Reference proteome</keyword>
<keyword evidence="6" id="KW-0539">Nucleus</keyword>
<feature type="domain" description="Zn(2)-C6 fungal-type" evidence="8">
    <location>
        <begin position="18"/>
        <end position="47"/>
    </location>
</feature>
<comment type="caution">
    <text evidence="9">The sequence shown here is derived from an EMBL/GenBank/DDBJ whole genome shotgun (WGS) entry which is preliminary data.</text>
</comment>
<dbReference type="GO" id="GO:0000981">
    <property type="term" value="F:DNA-binding transcription factor activity, RNA polymerase II-specific"/>
    <property type="evidence" value="ECO:0007669"/>
    <property type="project" value="InterPro"/>
</dbReference>
<dbReference type="GO" id="GO:0006351">
    <property type="term" value="P:DNA-templated transcription"/>
    <property type="evidence" value="ECO:0007669"/>
    <property type="project" value="InterPro"/>
</dbReference>
<dbReference type="GO" id="GO:0008270">
    <property type="term" value="F:zinc ion binding"/>
    <property type="evidence" value="ECO:0007669"/>
    <property type="project" value="InterPro"/>
</dbReference>
<dbReference type="Pfam" id="PF00172">
    <property type="entry name" value="Zn_clus"/>
    <property type="match status" value="1"/>
</dbReference>
<dbReference type="PROSITE" id="PS50048">
    <property type="entry name" value="ZN2_CY6_FUNGAL_2"/>
    <property type="match status" value="1"/>
</dbReference>
<protein>
    <recommendedName>
        <fullName evidence="8">Zn(2)-C6 fungal-type domain-containing protein</fullName>
    </recommendedName>
</protein>
<dbReference type="GO" id="GO:0003677">
    <property type="term" value="F:DNA binding"/>
    <property type="evidence" value="ECO:0007669"/>
    <property type="project" value="UniProtKB-KW"/>
</dbReference>
<dbReference type="InterPro" id="IPR007219">
    <property type="entry name" value="XnlR_reg_dom"/>
</dbReference>
<dbReference type="Pfam" id="PF04082">
    <property type="entry name" value="Fungal_trans"/>
    <property type="match status" value="1"/>
</dbReference>
<evidence type="ECO:0000256" key="6">
    <source>
        <dbReference type="ARBA" id="ARBA00023242"/>
    </source>
</evidence>
<dbReference type="GO" id="GO:0005634">
    <property type="term" value="C:nucleus"/>
    <property type="evidence" value="ECO:0007669"/>
    <property type="project" value="UniProtKB-SubCell"/>
</dbReference>
<dbReference type="Gene3D" id="4.10.240.10">
    <property type="entry name" value="Zn(2)-C6 fungal-type DNA-binding domain"/>
    <property type="match status" value="1"/>
</dbReference>
<organism evidence="9 10">
    <name type="scientific">Knufia fluminis</name>
    <dbReference type="NCBI Taxonomy" id="191047"/>
    <lineage>
        <taxon>Eukaryota</taxon>
        <taxon>Fungi</taxon>
        <taxon>Dikarya</taxon>
        <taxon>Ascomycota</taxon>
        <taxon>Pezizomycotina</taxon>
        <taxon>Eurotiomycetes</taxon>
        <taxon>Chaetothyriomycetidae</taxon>
        <taxon>Chaetothyriales</taxon>
        <taxon>Trichomeriaceae</taxon>
        <taxon>Knufia</taxon>
    </lineage>
</organism>
<dbReference type="EMBL" id="JAKLMC020000002">
    <property type="protein sequence ID" value="KAK5957800.1"/>
    <property type="molecule type" value="Genomic_DNA"/>
</dbReference>
<evidence type="ECO:0000256" key="7">
    <source>
        <dbReference type="SAM" id="MobiDB-lite"/>
    </source>
</evidence>
<keyword evidence="5" id="KW-0804">Transcription</keyword>
<dbReference type="InterPro" id="IPR001138">
    <property type="entry name" value="Zn2Cys6_DnaBD"/>
</dbReference>
<feature type="region of interest" description="Disordered" evidence="7">
    <location>
        <begin position="86"/>
        <end position="118"/>
    </location>
</feature>
<evidence type="ECO:0000256" key="5">
    <source>
        <dbReference type="ARBA" id="ARBA00023163"/>
    </source>
</evidence>
<evidence type="ECO:0000256" key="1">
    <source>
        <dbReference type="ARBA" id="ARBA00004123"/>
    </source>
</evidence>
<keyword evidence="4" id="KW-0238">DNA-binding</keyword>
<comment type="subcellular location">
    <subcellularLocation>
        <location evidence="1">Nucleus</location>
    </subcellularLocation>
</comment>
<evidence type="ECO:0000256" key="4">
    <source>
        <dbReference type="ARBA" id="ARBA00023125"/>
    </source>
</evidence>
<keyword evidence="2" id="KW-0479">Metal-binding</keyword>
<dbReference type="SUPFAM" id="SSF57701">
    <property type="entry name" value="Zn2/Cys6 DNA-binding domain"/>
    <property type="match status" value="1"/>
</dbReference>
<dbReference type="InterPro" id="IPR050613">
    <property type="entry name" value="Sec_Metabolite_Reg"/>
</dbReference>
<dbReference type="Proteomes" id="UP001316803">
    <property type="component" value="Unassembled WGS sequence"/>
</dbReference>
<gene>
    <name evidence="9" type="ORF">OHC33_000989</name>
</gene>
<evidence type="ECO:0000313" key="9">
    <source>
        <dbReference type="EMBL" id="KAK5957800.1"/>
    </source>
</evidence>
<sequence>MDQARPERVVRRRQDPVSCRLCRVKKLKCNRQNPCSNCVARNANCEFEPNQATSTARIEHDAEPTNAAILSRLQRLEDMILRMNQNLPSTPDARSPRRTESDFSGQTTLTPAEESHQIESSNLNEIGTQFPSLVPAMSSSFFFEAVPLELLSKQETEAPYLPSHQRRILLPSYNDARALFDKYAKYVCHFHHIVHLPTLRKTLEGFYLSLSRGQTVDTDHGALLLSVFATVLSYSKWSEPNSVPIEVSADRDNVYLIWFRSALDLLDHSRRVLTPSLEIVQACIVILFLDYNLEGFSSRARAILSQALHTAKDLSMHRIDCPNATRRRTTSSSIDSMIELEMKRRIWWHLVATDWMLSLAGSAQEGTYTAHPQQMRVRLPRNVKDEVLDQGNTTEDLPLTVPTPMAYPLQRIRMGEISRNIIDTLRFGISDVSEHDYGQVMLLDKRIQHFLEDLPVFLRLDPESIQKSQYILEQYPYFAMQRYIINVAAHSNRCKLHQPFLVRGSAKTRYAESVKFCLSSAMEVIKINKAVREDPTQFVPERVKLVGLLHHMFLATVVLVMDLCFNRTDGTYDQRSSGVTAAISMLESAKNQSVTVQRFLDSLMDALKKHHVDLVEKPKQAAEVTPSTQMSSSVMSSWPTTTYSQASIPASQGAGMSDPLQPPSFGIDWTWKDILDQGDGNTLPDWDQLFSELDTFIA</sequence>
<dbReference type="PROSITE" id="PS00463">
    <property type="entry name" value="ZN2_CY6_FUNGAL_1"/>
    <property type="match status" value="1"/>
</dbReference>
<keyword evidence="3" id="KW-0805">Transcription regulation</keyword>
<evidence type="ECO:0000256" key="2">
    <source>
        <dbReference type="ARBA" id="ARBA00022723"/>
    </source>
</evidence>
<dbReference type="SMART" id="SM00066">
    <property type="entry name" value="GAL4"/>
    <property type="match status" value="1"/>
</dbReference>
<dbReference type="AlphaFoldDB" id="A0AAN8IBX1"/>
<reference evidence="9 10" key="1">
    <citation type="submission" date="2022-12" db="EMBL/GenBank/DDBJ databases">
        <title>Genomic features and morphological characterization of a novel Knufia sp. strain isolated from spacecraft assembly facility.</title>
        <authorList>
            <person name="Teixeira M."/>
            <person name="Chander A.M."/>
            <person name="Stajich J.E."/>
            <person name="Venkateswaran K."/>
        </authorList>
    </citation>
    <scope>NUCLEOTIDE SEQUENCE [LARGE SCALE GENOMIC DNA]</scope>
    <source>
        <strain evidence="9 10">FJI-L2-BK-P2</strain>
    </source>
</reference>
<evidence type="ECO:0000256" key="3">
    <source>
        <dbReference type="ARBA" id="ARBA00023015"/>
    </source>
</evidence>
<name>A0AAN8IBX1_9EURO</name>
<proteinExistence type="predicted"/>
<evidence type="ECO:0000313" key="10">
    <source>
        <dbReference type="Proteomes" id="UP001316803"/>
    </source>
</evidence>
<dbReference type="PANTHER" id="PTHR31001">
    <property type="entry name" value="UNCHARACTERIZED TRANSCRIPTIONAL REGULATORY PROTEIN"/>
    <property type="match status" value="1"/>
</dbReference>